<dbReference type="PANTHER" id="PTHR48081">
    <property type="entry name" value="AB HYDROLASE SUPERFAMILY PROTEIN C4A8.06C"/>
    <property type="match status" value="1"/>
</dbReference>
<keyword evidence="5" id="KW-1185">Reference proteome</keyword>
<dbReference type="InterPro" id="IPR013094">
    <property type="entry name" value="AB_hydrolase_3"/>
</dbReference>
<protein>
    <submittedName>
        <fullName evidence="4">Alpha/beta hydrolase</fullName>
    </submittedName>
</protein>
<dbReference type="RefSeq" id="WP_329257382.1">
    <property type="nucleotide sequence ID" value="NZ_CP109011.1"/>
</dbReference>
<dbReference type="SUPFAM" id="SSF53474">
    <property type="entry name" value="alpha/beta-Hydrolases"/>
    <property type="match status" value="1"/>
</dbReference>
<proteinExistence type="predicted"/>
<feature type="domain" description="Alpha/beta hydrolase fold-3" evidence="3">
    <location>
        <begin position="80"/>
        <end position="284"/>
    </location>
</feature>
<dbReference type="Proteomes" id="UP001432168">
    <property type="component" value="Chromosome"/>
</dbReference>
<dbReference type="InterPro" id="IPR029058">
    <property type="entry name" value="AB_hydrolase_fold"/>
</dbReference>
<organism evidence="4 5">
    <name type="scientific">Streptomyces pseudovenezuelae</name>
    <dbReference type="NCBI Taxonomy" id="67350"/>
    <lineage>
        <taxon>Bacteria</taxon>
        <taxon>Bacillati</taxon>
        <taxon>Actinomycetota</taxon>
        <taxon>Actinomycetes</taxon>
        <taxon>Kitasatosporales</taxon>
        <taxon>Streptomycetaceae</taxon>
        <taxon>Streptomyces</taxon>
        <taxon>Streptomyces aurantiacus group</taxon>
    </lineage>
</organism>
<evidence type="ECO:0000313" key="5">
    <source>
        <dbReference type="Proteomes" id="UP001432168"/>
    </source>
</evidence>
<evidence type="ECO:0000259" key="3">
    <source>
        <dbReference type="Pfam" id="PF07859"/>
    </source>
</evidence>
<evidence type="ECO:0000256" key="1">
    <source>
        <dbReference type="ARBA" id="ARBA00022801"/>
    </source>
</evidence>
<keyword evidence="1 4" id="KW-0378">Hydrolase</keyword>
<accession>A0ABZ1WN72</accession>
<name>A0ABZ1WN72_9ACTN</name>
<dbReference type="Gene3D" id="3.40.50.1820">
    <property type="entry name" value="alpha/beta hydrolase"/>
    <property type="match status" value="1"/>
</dbReference>
<dbReference type="EMBL" id="CP109011">
    <property type="protein sequence ID" value="WUT40996.1"/>
    <property type="molecule type" value="Genomic_DNA"/>
</dbReference>
<feature type="compositionally biased region" description="Low complexity" evidence="2">
    <location>
        <begin position="308"/>
        <end position="319"/>
    </location>
</feature>
<dbReference type="Pfam" id="PF07859">
    <property type="entry name" value="Abhydrolase_3"/>
    <property type="match status" value="1"/>
</dbReference>
<dbReference type="PANTHER" id="PTHR48081:SF8">
    <property type="entry name" value="ALPHA_BETA HYDROLASE FOLD-3 DOMAIN-CONTAINING PROTEIN-RELATED"/>
    <property type="match status" value="1"/>
</dbReference>
<reference evidence="4" key="1">
    <citation type="submission" date="2022-10" db="EMBL/GenBank/DDBJ databases">
        <title>The complete genomes of actinobacterial strains from the NBC collection.</title>
        <authorList>
            <person name="Joergensen T.S."/>
            <person name="Alvarez Arevalo M."/>
            <person name="Sterndorff E.B."/>
            <person name="Faurdal D."/>
            <person name="Vuksanovic O."/>
            <person name="Mourched A.-S."/>
            <person name="Charusanti P."/>
            <person name="Shaw S."/>
            <person name="Blin K."/>
            <person name="Weber T."/>
        </authorList>
    </citation>
    <scope>NUCLEOTIDE SEQUENCE</scope>
    <source>
        <strain evidence="4">NBC_00686</strain>
    </source>
</reference>
<gene>
    <name evidence="4" type="ORF">OG929_01415</name>
</gene>
<feature type="region of interest" description="Disordered" evidence="2">
    <location>
        <begin position="31"/>
        <end position="51"/>
    </location>
</feature>
<evidence type="ECO:0000256" key="2">
    <source>
        <dbReference type="SAM" id="MobiDB-lite"/>
    </source>
</evidence>
<dbReference type="InterPro" id="IPR050300">
    <property type="entry name" value="GDXG_lipolytic_enzyme"/>
</dbReference>
<sequence length="325" mass="34260">MSTLDAALFRATAIAPETADFNDRLRELVKSTPANEASGRLPVPPTEPSERARTLGIAGKGGHELTLRVIAPDRPQGVYLHFHGGGFVSGSAEQSDRAFERIAQNTGLACIDVNYRLAPAHPYPAAWDDAEVAAMWVIENARTAFGTDALAIGGVSAGATLAAAVLVRLRERLGCTVFQAANLVFGNFDLSMTPSQTLLGADAVPVTTDNIRACTDAVAPRTGLRRDPDLSPMFADLRDLPSALFTVGTLDPFLDDTLFMHSRWVAAGNQAELAVYPGGTHGFTAFPIPLADQANDRIDAFLQGVGRGSASSGAEASRSPVTDDS</sequence>
<dbReference type="GO" id="GO:0016787">
    <property type="term" value="F:hydrolase activity"/>
    <property type="evidence" value="ECO:0007669"/>
    <property type="project" value="UniProtKB-KW"/>
</dbReference>
<feature type="region of interest" description="Disordered" evidence="2">
    <location>
        <begin position="306"/>
        <end position="325"/>
    </location>
</feature>
<evidence type="ECO:0000313" key="4">
    <source>
        <dbReference type="EMBL" id="WUT40996.1"/>
    </source>
</evidence>